<dbReference type="InterPro" id="IPR018357">
    <property type="entry name" value="Hexapep_transf_CS"/>
</dbReference>
<dbReference type="InterPro" id="IPR011004">
    <property type="entry name" value="Trimer_LpxA-like_sf"/>
</dbReference>
<gene>
    <name evidence="3" type="ORF">LIZ65_08800</name>
</gene>
<accession>A0ABS8DG52</accession>
<dbReference type="EMBL" id="JAJCIS010000004">
    <property type="protein sequence ID" value="MCB7387387.1"/>
    <property type="molecule type" value="Genomic_DNA"/>
</dbReference>
<dbReference type="Proteomes" id="UP001299546">
    <property type="component" value="Unassembled WGS sequence"/>
</dbReference>
<dbReference type="RefSeq" id="WP_066737687.1">
    <property type="nucleotide sequence ID" value="NZ_JAJCIQ010000005.1"/>
</dbReference>
<protein>
    <submittedName>
        <fullName evidence="3">Uncharacterized protein</fullName>
    </submittedName>
</protein>
<evidence type="ECO:0000313" key="3">
    <source>
        <dbReference type="EMBL" id="MCB7387387.1"/>
    </source>
</evidence>
<proteinExistence type="predicted"/>
<keyword evidence="1" id="KW-0808">Transferase</keyword>
<reference evidence="3 4" key="1">
    <citation type="submission" date="2021-10" db="EMBL/GenBank/DDBJ databases">
        <title>Collection of gut derived symbiotic bacterial strains cultured from healthy donors.</title>
        <authorList>
            <person name="Lin H."/>
            <person name="Littmann E."/>
            <person name="Kohout C."/>
            <person name="Pamer E.G."/>
        </authorList>
    </citation>
    <scope>NUCLEOTIDE SEQUENCE [LARGE SCALE GENOMIC DNA]</scope>
    <source>
        <strain evidence="3 4">DFI.1.165</strain>
    </source>
</reference>
<sequence length="71" mass="7332">MIEDFVNISPKAAMAGHTKIDAKTFLGIGSTIIDDVKIGRSAVIGAGAVVIRDVPSEATVVGVPAKIIEQK</sequence>
<comment type="caution">
    <text evidence="3">The sequence shown here is derived from an EMBL/GenBank/DDBJ whole genome shotgun (WGS) entry which is preliminary data.</text>
</comment>
<evidence type="ECO:0000256" key="2">
    <source>
        <dbReference type="ARBA" id="ARBA00022737"/>
    </source>
</evidence>
<keyword evidence="2" id="KW-0677">Repeat</keyword>
<dbReference type="PANTHER" id="PTHR43300:SF7">
    <property type="entry name" value="UDP-N-ACETYLBACILLOSAMINE N-ACETYLTRANSFERASE"/>
    <property type="match status" value="1"/>
</dbReference>
<keyword evidence="4" id="KW-1185">Reference proteome</keyword>
<dbReference type="SUPFAM" id="SSF51161">
    <property type="entry name" value="Trimeric LpxA-like enzymes"/>
    <property type="match status" value="1"/>
</dbReference>
<dbReference type="Gene3D" id="2.160.10.10">
    <property type="entry name" value="Hexapeptide repeat proteins"/>
    <property type="match status" value="1"/>
</dbReference>
<dbReference type="Pfam" id="PF00132">
    <property type="entry name" value="Hexapep"/>
    <property type="match status" value="1"/>
</dbReference>
<organism evidence="3 4">
    <name type="scientific">Bariatricus massiliensis</name>
    <dbReference type="NCBI Taxonomy" id="1745713"/>
    <lineage>
        <taxon>Bacteria</taxon>
        <taxon>Bacillati</taxon>
        <taxon>Bacillota</taxon>
        <taxon>Clostridia</taxon>
        <taxon>Lachnospirales</taxon>
        <taxon>Lachnospiraceae</taxon>
        <taxon>Bariatricus</taxon>
    </lineage>
</organism>
<dbReference type="InterPro" id="IPR050179">
    <property type="entry name" value="Trans_hexapeptide_repeat"/>
</dbReference>
<dbReference type="PROSITE" id="PS00101">
    <property type="entry name" value="HEXAPEP_TRANSFERASES"/>
    <property type="match status" value="1"/>
</dbReference>
<evidence type="ECO:0000256" key="1">
    <source>
        <dbReference type="ARBA" id="ARBA00022679"/>
    </source>
</evidence>
<name>A0ABS8DG52_9FIRM</name>
<evidence type="ECO:0000313" key="4">
    <source>
        <dbReference type="Proteomes" id="UP001299546"/>
    </source>
</evidence>
<dbReference type="InterPro" id="IPR001451">
    <property type="entry name" value="Hexapep"/>
</dbReference>
<dbReference type="PANTHER" id="PTHR43300">
    <property type="entry name" value="ACETYLTRANSFERASE"/>
    <property type="match status" value="1"/>
</dbReference>